<evidence type="ECO:0000313" key="2">
    <source>
        <dbReference type="Proteomes" id="UP000262142"/>
    </source>
</evidence>
<dbReference type="Proteomes" id="UP000262142">
    <property type="component" value="Unassembled WGS sequence"/>
</dbReference>
<proteinExistence type="predicted"/>
<organism evidence="1 2">
    <name type="scientific">Candidatus Ornithobacterium hominis</name>
    <dbReference type="NCBI Taxonomy" id="2497989"/>
    <lineage>
        <taxon>Bacteria</taxon>
        <taxon>Pseudomonadati</taxon>
        <taxon>Bacteroidota</taxon>
        <taxon>Flavobacteriia</taxon>
        <taxon>Flavobacteriales</taxon>
        <taxon>Weeksellaceae</taxon>
        <taxon>Ornithobacterium</taxon>
    </lineage>
</organism>
<dbReference type="AlphaFoldDB" id="A0A383U0U9"/>
<reference evidence="1 2" key="1">
    <citation type="submission" date="2018-09" db="EMBL/GenBank/DDBJ databases">
        <authorList>
            <consortium name="Pathogen Informatics"/>
        </authorList>
    </citation>
    <scope>NUCLEOTIDE SEQUENCE [LARGE SCALE GENOMIC DNA]</scope>
    <source>
        <strain evidence="1 2">OH-22767</strain>
    </source>
</reference>
<keyword evidence="2" id="KW-1185">Reference proteome</keyword>
<protein>
    <submittedName>
        <fullName evidence="1">Uncharacterized protein</fullName>
    </submittedName>
</protein>
<dbReference type="EMBL" id="UNSC01000004">
    <property type="protein sequence ID" value="SZD73098.1"/>
    <property type="molecule type" value="Genomic_DNA"/>
</dbReference>
<dbReference type="RefSeq" id="WP_119059452.1">
    <property type="nucleotide sequence ID" value="NZ_OX579588.1"/>
</dbReference>
<accession>A0A383U0U9</accession>
<sequence length="205" mass="24233">MKTIYLIIILTISYYSYAQKSNAIITYQYEFINIYDYENTNEESNLQGLIIPLDTKNIESIENPLVEKYKTIYQKKGVKDIDVQIQLLTKIKLILDLEEFYLIKYRIIENGNLSNISIIKIKKVNNNIFTELDKPYPELDIFEKLLMFVNARLLFEFTYNEGDSDIPMINKLIPKVIDENGIILLDTLLRELIKNKKVLEKYIEK</sequence>
<name>A0A383U0U9_9FLAO</name>
<gene>
    <name evidence="1" type="ORF">SAMEA104719789_01159</name>
</gene>
<evidence type="ECO:0000313" key="1">
    <source>
        <dbReference type="EMBL" id="SZD73098.1"/>
    </source>
</evidence>